<dbReference type="GO" id="GO:1990112">
    <property type="term" value="C:RQC complex"/>
    <property type="evidence" value="ECO:0007669"/>
    <property type="project" value="TreeGrafter"/>
</dbReference>
<reference evidence="3 4" key="2">
    <citation type="journal article" date="2014" name="Genome Announc.">
        <title>Complete Genome Sequence of the Subsurface, Mesophilic Sulfate-Reducing Bacterium Desulfovibrio aespoeensis Aspo-2.</title>
        <authorList>
            <person name="Pedersen K."/>
            <person name="Bengtsson A."/>
            <person name="Edlund J."/>
            <person name="Rabe L."/>
            <person name="Hazen T."/>
            <person name="Chakraborty R."/>
            <person name="Goodwin L."/>
            <person name="Shapiro N."/>
        </authorList>
    </citation>
    <scope>NUCLEOTIDE SEQUENCE [LARGE SCALE GENOMIC DNA]</scope>
    <source>
        <strain evidence="4">ATCC 700646 / DSM 10631 / Aspo-2</strain>
    </source>
</reference>
<feature type="domain" description="NFACT RNA-binding" evidence="2">
    <location>
        <begin position="382"/>
        <end position="485"/>
    </location>
</feature>
<dbReference type="STRING" id="643562.Daes_1918"/>
<dbReference type="Proteomes" id="UP000002191">
    <property type="component" value="Chromosome"/>
</dbReference>
<accession>E6VQU7</accession>
<gene>
    <name evidence="3" type="ordered locus">Daes_1918</name>
</gene>
<dbReference type="PANTHER" id="PTHR15239">
    <property type="entry name" value="NUCLEAR EXPORT MEDIATOR FACTOR NEMF"/>
    <property type="match status" value="1"/>
</dbReference>
<dbReference type="OrthoDB" id="9766163at2"/>
<dbReference type="EMBL" id="CP002431">
    <property type="protein sequence ID" value="ADU62927.1"/>
    <property type="molecule type" value="Genomic_DNA"/>
</dbReference>
<evidence type="ECO:0000256" key="1">
    <source>
        <dbReference type="SAM" id="Coils"/>
    </source>
</evidence>
<keyword evidence="4" id="KW-1185">Reference proteome</keyword>
<reference evidence="4" key="1">
    <citation type="submission" date="2010-12" db="EMBL/GenBank/DDBJ databases">
        <title>Complete sequence of Desulfovibrio aespoeensis Aspo-2.</title>
        <authorList>
            <consortium name="US DOE Joint Genome Institute"/>
            <person name="Lucas S."/>
            <person name="Copeland A."/>
            <person name="Lapidus A."/>
            <person name="Cheng J.-F."/>
            <person name="Goodwin L."/>
            <person name="Pitluck S."/>
            <person name="Chertkov O."/>
            <person name="Misra M."/>
            <person name="Detter J.C."/>
            <person name="Han C."/>
            <person name="Tapia R."/>
            <person name="Land M."/>
            <person name="Hauser L."/>
            <person name="Kyrpides N."/>
            <person name="Ivanova N."/>
            <person name="Ovchinnikova G."/>
            <person name="Pedersen K."/>
            <person name="Jagevall S."/>
            <person name="Hazen T."/>
            <person name="Woyke T."/>
        </authorList>
    </citation>
    <scope>NUCLEOTIDE SEQUENCE [LARGE SCALE GENOMIC DNA]</scope>
    <source>
        <strain evidence="4">ATCC 700646 / DSM 10631 / Aspo-2</strain>
    </source>
</reference>
<proteinExistence type="predicted"/>
<dbReference type="InterPro" id="IPR051608">
    <property type="entry name" value="RQC_Subunit_NEMF"/>
</dbReference>
<dbReference type="GO" id="GO:0043023">
    <property type="term" value="F:ribosomal large subunit binding"/>
    <property type="evidence" value="ECO:0007669"/>
    <property type="project" value="TreeGrafter"/>
</dbReference>
<dbReference type="HOGENOM" id="CLU_509711_0_0_7"/>
<evidence type="ECO:0000259" key="2">
    <source>
        <dbReference type="Pfam" id="PF05670"/>
    </source>
</evidence>
<organism evidence="3 4">
    <name type="scientific">Pseudodesulfovibrio aespoeensis (strain ATCC 700646 / DSM 10631 / Aspo-2)</name>
    <name type="common">Desulfovibrio aespoeensis</name>
    <dbReference type="NCBI Taxonomy" id="643562"/>
    <lineage>
        <taxon>Bacteria</taxon>
        <taxon>Pseudomonadati</taxon>
        <taxon>Thermodesulfobacteriota</taxon>
        <taxon>Desulfovibrionia</taxon>
        <taxon>Desulfovibrionales</taxon>
        <taxon>Desulfovibrionaceae</taxon>
    </lineage>
</organism>
<keyword evidence="1" id="KW-0175">Coiled coil</keyword>
<dbReference type="Pfam" id="PF05670">
    <property type="entry name" value="NFACT-R_1"/>
    <property type="match status" value="1"/>
</dbReference>
<dbReference type="Gene3D" id="2.30.310.10">
    <property type="entry name" value="ibrinogen binding protein from staphylococcus aureus domain"/>
    <property type="match status" value="1"/>
</dbReference>
<name>E6VQU7_PSEA9</name>
<dbReference type="GO" id="GO:0000049">
    <property type="term" value="F:tRNA binding"/>
    <property type="evidence" value="ECO:0007669"/>
    <property type="project" value="TreeGrafter"/>
</dbReference>
<dbReference type="InterPro" id="IPR008532">
    <property type="entry name" value="NFACT_RNA-bd"/>
</dbReference>
<dbReference type="Pfam" id="PF05833">
    <property type="entry name" value="NFACT_N"/>
    <property type="match status" value="1"/>
</dbReference>
<protein>
    <recommendedName>
        <fullName evidence="2">NFACT RNA-binding domain-containing protein</fullName>
    </recommendedName>
</protein>
<sequence>MEANFFRFLAAELGHTLLGRRIDKVFGPVPGVWTLTLQSAGEPLHLLFRPARLAGLLFLSVVKPPNPKDAPAMAMWFRKRLRNRKIIGWTMDWPSLRLALELTPRQDPPCGDHLVLDVRNGMSLVDSLEPGFGAQPDWPALEDVLEDPDIWREYPHISPPLRKALTGLPPDEAHRLYLNVAGGTAQTFHLPAQSDTPQPPQAWPGGQDDDSFSTAIGAANAFGQRTLFPLLEMEEERPEQTRLKRERKKIKRNLARLDEEEARLRELANEKIMAEALQAELYRFKDAKSLEAITVTHPERGPMTVALNPHLSPVENMTLHFKRAAKAERGFPHIHRRRAELLDQLDQLERGVIQPLARPDESDIPLPQGPPPLPKRYRGLAVTVFKSSDGFTLVRGKNKRANHDMLSRAASPFDYWFHLADAPSSHVILKRDHPAQEVPERTLIEAARLCAIKSHSRDDGKAEVMYALVKDVRKVKGFAHGQVVVDKRLGTLRVDLDPDIETSLSR</sequence>
<feature type="coiled-coil region" evidence="1">
    <location>
        <begin position="240"/>
        <end position="277"/>
    </location>
</feature>
<dbReference type="PANTHER" id="PTHR15239:SF6">
    <property type="entry name" value="RIBOSOME QUALITY CONTROL COMPLEX SUBUNIT NEMF"/>
    <property type="match status" value="1"/>
</dbReference>
<dbReference type="KEGG" id="das:Daes_1918"/>
<dbReference type="eggNOG" id="COG1293">
    <property type="taxonomic scope" value="Bacteria"/>
</dbReference>
<dbReference type="AlphaFoldDB" id="E6VQU7"/>
<evidence type="ECO:0000313" key="3">
    <source>
        <dbReference type="EMBL" id="ADU62927.1"/>
    </source>
</evidence>
<dbReference type="GO" id="GO:0072344">
    <property type="term" value="P:rescue of stalled ribosome"/>
    <property type="evidence" value="ECO:0007669"/>
    <property type="project" value="TreeGrafter"/>
</dbReference>
<dbReference type="RefSeq" id="WP_013514841.1">
    <property type="nucleotide sequence ID" value="NC_014844.1"/>
</dbReference>
<evidence type="ECO:0000313" key="4">
    <source>
        <dbReference type="Proteomes" id="UP000002191"/>
    </source>
</evidence>